<dbReference type="PANTHER" id="PTHR38447">
    <property type="entry name" value="TRANSCRIPTION FACTOR YDEB-RELATED"/>
    <property type="match status" value="1"/>
</dbReference>
<evidence type="ECO:0000313" key="2">
    <source>
        <dbReference type="EMBL" id="ABW68624.1"/>
    </source>
</evidence>
<dbReference type="InterPro" id="IPR048792">
    <property type="entry name" value="CarD_C"/>
</dbReference>
<dbReference type="InterPro" id="IPR042215">
    <property type="entry name" value="CarD-like_C"/>
</dbReference>
<dbReference type="GO" id="GO:0009303">
    <property type="term" value="P:rRNA transcription"/>
    <property type="evidence" value="ECO:0007669"/>
    <property type="project" value="TreeGrafter"/>
</dbReference>
<dbReference type="EMBL" id="CP000859">
    <property type="protein sequence ID" value="ABW68624.1"/>
    <property type="molecule type" value="Genomic_DNA"/>
</dbReference>
<dbReference type="AlphaFoldDB" id="A8ZXZ7"/>
<name>A8ZXZ7_DESOH</name>
<dbReference type="Proteomes" id="UP000008561">
    <property type="component" value="Chromosome"/>
</dbReference>
<evidence type="ECO:0000259" key="1">
    <source>
        <dbReference type="SMART" id="SM01058"/>
    </source>
</evidence>
<dbReference type="STRING" id="96561.Dole_2821"/>
<proteinExistence type="predicted"/>
<reference evidence="2 3" key="1">
    <citation type="submission" date="2007-10" db="EMBL/GenBank/DDBJ databases">
        <title>Complete sequence of Desulfococcus oleovorans Hxd3.</title>
        <authorList>
            <consortium name="US DOE Joint Genome Institute"/>
            <person name="Copeland A."/>
            <person name="Lucas S."/>
            <person name="Lapidus A."/>
            <person name="Barry K."/>
            <person name="Glavina del Rio T."/>
            <person name="Dalin E."/>
            <person name="Tice H."/>
            <person name="Pitluck S."/>
            <person name="Kiss H."/>
            <person name="Brettin T."/>
            <person name="Bruce D."/>
            <person name="Detter J.C."/>
            <person name="Han C."/>
            <person name="Schmutz J."/>
            <person name="Larimer F."/>
            <person name="Land M."/>
            <person name="Hauser L."/>
            <person name="Kyrpides N."/>
            <person name="Kim E."/>
            <person name="Wawrik B."/>
            <person name="Richardson P."/>
        </authorList>
    </citation>
    <scope>NUCLEOTIDE SEQUENCE [LARGE SCALE GENOMIC DNA]</scope>
    <source>
        <strain evidence="3">DSM 6200 / JCM 39069 / Hxd3</strain>
    </source>
</reference>
<sequence length="188" mass="21227">MAQKVKPKKGPVVKKGPNNYQPGDLVVYPAHGVGRIETIESRNIGDTRQDFYIMKILETNMVIMIPTQNLTAVGIRNVICKKEVSKIYNIIRSQEECGAGDNQTWNRRYKEYMDKIKTGSLYEVAEVFRDLFLLKMTKDLSFGERKLLDTAQGLLVKELSIAKGAEEKTVISEIESFFPKMPPSHAAG</sequence>
<keyword evidence="3" id="KW-1185">Reference proteome</keyword>
<dbReference type="Gene3D" id="1.20.58.1290">
    <property type="entry name" value="CarD-like, C-terminal domain"/>
    <property type="match status" value="1"/>
</dbReference>
<dbReference type="InterPro" id="IPR052531">
    <property type="entry name" value="CarD-like_regulator"/>
</dbReference>
<protein>
    <submittedName>
        <fullName evidence="2">Transcriptional regulator, CarD family</fullName>
    </submittedName>
</protein>
<dbReference type="InterPro" id="IPR036101">
    <property type="entry name" value="CarD-like/TRCF_RID_sf"/>
</dbReference>
<dbReference type="HOGENOM" id="CLU_048259_1_1_7"/>
<dbReference type="SMART" id="SM01058">
    <property type="entry name" value="CarD_TRCF"/>
    <property type="match status" value="1"/>
</dbReference>
<accession>A8ZXZ7</accession>
<dbReference type="PANTHER" id="PTHR38447:SF1">
    <property type="entry name" value="RNA POLYMERASE-BINDING TRANSCRIPTION FACTOR CARD"/>
    <property type="match status" value="1"/>
</dbReference>
<gene>
    <name evidence="2" type="ordered locus">Dole_2821</name>
</gene>
<dbReference type="Pfam" id="PF21095">
    <property type="entry name" value="CarD_C"/>
    <property type="match status" value="1"/>
</dbReference>
<dbReference type="Gene3D" id="2.40.10.170">
    <property type="match status" value="1"/>
</dbReference>
<dbReference type="Pfam" id="PF02559">
    <property type="entry name" value="CarD_TRCF_RID"/>
    <property type="match status" value="1"/>
</dbReference>
<dbReference type="RefSeq" id="WP_012176235.1">
    <property type="nucleotide sequence ID" value="NC_009943.1"/>
</dbReference>
<dbReference type="OrthoDB" id="9786074at2"/>
<feature type="domain" description="CarD-like/TRCF RNAP-interacting" evidence="1">
    <location>
        <begin position="19"/>
        <end position="132"/>
    </location>
</feature>
<evidence type="ECO:0000313" key="3">
    <source>
        <dbReference type="Proteomes" id="UP000008561"/>
    </source>
</evidence>
<organism evidence="2 3">
    <name type="scientific">Desulfosudis oleivorans (strain DSM 6200 / JCM 39069 / Hxd3)</name>
    <name type="common">Desulfococcus oleovorans</name>
    <dbReference type="NCBI Taxonomy" id="96561"/>
    <lineage>
        <taxon>Bacteria</taxon>
        <taxon>Pseudomonadati</taxon>
        <taxon>Thermodesulfobacteriota</taxon>
        <taxon>Desulfobacteria</taxon>
        <taxon>Desulfobacterales</taxon>
        <taxon>Desulfosudaceae</taxon>
        <taxon>Desulfosudis</taxon>
    </lineage>
</organism>
<dbReference type="InterPro" id="IPR003711">
    <property type="entry name" value="CarD-like/TRCF_RID"/>
</dbReference>
<dbReference type="SUPFAM" id="SSF141259">
    <property type="entry name" value="CarD-like"/>
    <property type="match status" value="1"/>
</dbReference>
<dbReference type="KEGG" id="dol:Dole_2821"/>
<dbReference type="eggNOG" id="COG1329">
    <property type="taxonomic scope" value="Bacteria"/>
</dbReference>